<keyword evidence="4" id="KW-1185">Reference proteome</keyword>
<name>A0A1G9QLL2_9ACTN</name>
<keyword evidence="1" id="KW-0472">Membrane</keyword>
<sequence length="384" mass="39766">MDVTRGLALLGMMAVHSLWAYDENGDVTWHYALAAGRSAATFALLAGIGIAFMTGRRQVEAGEWKPTAASLAARAGVIAAVGLFLGWTDASLATVILVYYAVLFLLAIPMVLLSTRVLLAVGTAIAVVVPVLSHLVRPALPAASGDNVTLGQLVTDPLGSLLELTVTGLYPALPWMAYLCIGIAIGRLRLSERRVAVRLLATGAAVAVGAWAVSTVLLGPLGGESRLYATAAASGSSETAVSNLLVFGGDGITPTDTWWWLATAAPHTSTPLDLLHTIGAGTALLGALLLVAPRAGRWLSPIAAAGGMTLTLYTAHVLFINSPLDVFAATPGYLLQVVAALAFAVAWRRTVGRGPLERLAADAARRARRAVDGRDGGPVAATRR</sequence>
<feature type="transmembrane region" description="Helical" evidence="1">
    <location>
        <begin position="195"/>
        <end position="218"/>
    </location>
</feature>
<reference evidence="4" key="1">
    <citation type="submission" date="2016-10" db="EMBL/GenBank/DDBJ databases">
        <authorList>
            <person name="Varghese N."/>
            <person name="Submissions S."/>
        </authorList>
    </citation>
    <scope>NUCLEOTIDE SEQUENCE [LARGE SCALE GENOMIC DNA]</scope>
    <source>
        <strain evidence="4">DSM 45419</strain>
    </source>
</reference>
<evidence type="ECO:0000313" key="3">
    <source>
        <dbReference type="EMBL" id="SDM11866.1"/>
    </source>
</evidence>
<gene>
    <name evidence="3" type="ORF">SAMN05660642_01730</name>
</gene>
<feature type="transmembrane region" description="Helical" evidence="1">
    <location>
        <begin position="93"/>
        <end position="112"/>
    </location>
</feature>
<dbReference type="Pfam" id="PF07786">
    <property type="entry name" value="HGSNAT_cat"/>
    <property type="match status" value="1"/>
</dbReference>
<evidence type="ECO:0000259" key="2">
    <source>
        <dbReference type="Pfam" id="PF07786"/>
    </source>
</evidence>
<accession>A0A1G9QLL2</accession>
<proteinExistence type="predicted"/>
<evidence type="ECO:0000256" key="1">
    <source>
        <dbReference type="SAM" id="Phobius"/>
    </source>
</evidence>
<protein>
    <submittedName>
        <fullName evidence="3">Uncharacterized membrane protein YeiB</fullName>
    </submittedName>
</protein>
<keyword evidence="1" id="KW-1133">Transmembrane helix</keyword>
<dbReference type="STRING" id="1137991.SAMN05660642_01730"/>
<dbReference type="EMBL" id="FNHE01000003">
    <property type="protein sequence ID" value="SDM11866.1"/>
    <property type="molecule type" value="Genomic_DNA"/>
</dbReference>
<feature type="transmembrane region" description="Helical" evidence="1">
    <location>
        <begin position="274"/>
        <end position="291"/>
    </location>
</feature>
<feature type="transmembrane region" description="Helical" evidence="1">
    <location>
        <begin position="298"/>
        <end position="320"/>
    </location>
</feature>
<feature type="transmembrane region" description="Helical" evidence="1">
    <location>
        <begin position="67"/>
        <end position="87"/>
    </location>
</feature>
<organism evidence="3 4">
    <name type="scientific">Geodermatophilus siccatus</name>
    <dbReference type="NCBI Taxonomy" id="1137991"/>
    <lineage>
        <taxon>Bacteria</taxon>
        <taxon>Bacillati</taxon>
        <taxon>Actinomycetota</taxon>
        <taxon>Actinomycetes</taxon>
        <taxon>Geodermatophilales</taxon>
        <taxon>Geodermatophilaceae</taxon>
        <taxon>Geodermatophilus</taxon>
    </lineage>
</organism>
<keyword evidence="1" id="KW-0812">Transmembrane</keyword>
<dbReference type="InterPro" id="IPR012429">
    <property type="entry name" value="HGSNAT_cat"/>
</dbReference>
<evidence type="ECO:0000313" key="4">
    <source>
        <dbReference type="Proteomes" id="UP000198680"/>
    </source>
</evidence>
<dbReference type="AlphaFoldDB" id="A0A1G9QLL2"/>
<feature type="transmembrane region" description="Helical" evidence="1">
    <location>
        <begin position="326"/>
        <end position="347"/>
    </location>
</feature>
<dbReference type="RefSeq" id="WP_217636041.1">
    <property type="nucleotide sequence ID" value="NZ_FNHE01000003.1"/>
</dbReference>
<feature type="domain" description="Heparan-alpha-glucosaminide N-acetyltransferase catalytic" evidence="2">
    <location>
        <begin position="1"/>
        <end position="206"/>
    </location>
</feature>
<feature type="transmembrane region" description="Helical" evidence="1">
    <location>
        <begin position="117"/>
        <end position="136"/>
    </location>
</feature>
<dbReference type="Proteomes" id="UP000198680">
    <property type="component" value="Unassembled WGS sequence"/>
</dbReference>
<feature type="transmembrane region" description="Helical" evidence="1">
    <location>
        <begin position="168"/>
        <end position="188"/>
    </location>
</feature>
<feature type="transmembrane region" description="Helical" evidence="1">
    <location>
        <begin position="30"/>
        <end position="55"/>
    </location>
</feature>